<evidence type="ECO:0000313" key="2">
    <source>
        <dbReference type="Proteomes" id="UP000492821"/>
    </source>
</evidence>
<reference evidence="3" key="2">
    <citation type="submission" date="2020-10" db="UniProtKB">
        <authorList>
            <consortium name="WormBaseParasite"/>
        </authorList>
    </citation>
    <scope>IDENTIFICATION</scope>
</reference>
<keyword evidence="2" id="KW-1185">Reference proteome</keyword>
<dbReference type="WBParaSite" id="Pan_g13744.t1">
    <property type="protein sequence ID" value="Pan_g13744.t1"/>
    <property type="gene ID" value="Pan_g13744"/>
</dbReference>
<feature type="compositionally biased region" description="Basic residues" evidence="1">
    <location>
        <begin position="191"/>
        <end position="204"/>
    </location>
</feature>
<evidence type="ECO:0000313" key="3">
    <source>
        <dbReference type="WBParaSite" id="Pan_g13744.t1"/>
    </source>
</evidence>
<feature type="region of interest" description="Disordered" evidence="1">
    <location>
        <begin position="191"/>
        <end position="216"/>
    </location>
</feature>
<dbReference type="AlphaFoldDB" id="A0A7E4UWR0"/>
<dbReference type="Proteomes" id="UP000492821">
    <property type="component" value="Unassembled WGS sequence"/>
</dbReference>
<protein>
    <submittedName>
        <fullName evidence="3">Transposase</fullName>
    </submittedName>
</protein>
<name>A0A7E4UWR0_PANRE</name>
<accession>A0A7E4UWR0</accession>
<feature type="compositionally biased region" description="Basic and acidic residues" evidence="1">
    <location>
        <begin position="205"/>
        <end position="216"/>
    </location>
</feature>
<proteinExistence type="predicted"/>
<sequence>MRLNCVHEVWSQDVKDFIFYKKKDRIRDFAAIRRTLNIKTNCRPQYPRLNLWFDTFHECTYYGGTTVGKEDGYDTLVQGIIGDQYHKGLFKRSIKKLVSKKRQRDVKLPGTLCHDFFEMLAQVIPFPFAYKEYTDEHIRIFNANGRKVEPLFMVVKNEDGKFEYVDNIYYDNDNGDDIAIAHERAYNKWRAGAHKRKTTRNKKRITTESKKQNRKR</sequence>
<evidence type="ECO:0000256" key="1">
    <source>
        <dbReference type="SAM" id="MobiDB-lite"/>
    </source>
</evidence>
<reference evidence="2" key="1">
    <citation type="journal article" date="2013" name="Genetics">
        <title>The draft genome and transcriptome of Panagrellus redivivus are shaped by the harsh demands of a free-living lifestyle.</title>
        <authorList>
            <person name="Srinivasan J."/>
            <person name="Dillman A.R."/>
            <person name="Macchietto M.G."/>
            <person name="Heikkinen L."/>
            <person name="Lakso M."/>
            <person name="Fracchia K.M."/>
            <person name="Antoshechkin I."/>
            <person name="Mortazavi A."/>
            <person name="Wong G."/>
            <person name="Sternberg P.W."/>
        </authorList>
    </citation>
    <scope>NUCLEOTIDE SEQUENCE [LARGE SCALE GENOMIC DNA]</scope>
    <source>
        <strain evidence="2">MT8872</strain>
    </source>
</reference>
<organism evidence="2 3">
    <name type="scientific">Panagrellus redivivus</name>
    <name type="common">Microworm</name>
    <dbReference type="NCBI Taxonomy" id="6233"/>
    <lineage>
        <taxon>Eukaryota</taxon>
        <taxon>Metazoa</taxon>
        <taxon>Ecdysozoa</taxon>
        <taxon>Nematoda</taxon>
        <taxon>Chromadorea</taxon>
        <taxon>Rhabditida</taxon>
        <taxon>Tylenchina</taxon>
        <taxon>Panagrolaimomorpha</taxon>
        <taxon>Panagrolaimoidea</taxon>
        <taxon>Panagrolaimidae</taxon>
        <taxon>Panagrellus</taxon>
    </lineage>
</organism>